<sequence length="197" mass="23087">MARGFSEEDMIKIKKDLQVACEESWRVRGYKQTNIPLLTKTVGISSGAFYLVYKQKEDLFIDVLENVQNKLLDTWSHFLDESDEKIEGFKKGLQWLFKEYKTYPALYDLNSSEYDLFLAKLPEEQVEELRTNSSEIFITVIKRSKLTLLLPEDEVMNIIHSILFLSLVDRDALHGTEKTFNFLLDNTLTQLFKEENK</sequence>
<proteinExistence type="predicted"/>
<dbReference type="EMBL" id="NGJX01000001">
    <property type="protein sequence ID" value="RSU05740.1"/>
    <property type="molecule type" value="Genomic_DNA"/>
</dbReference>
<dbReference type="Proteomes" id="UP000288197">
    <property type="component" value="Unassembled WGS sequence"/>
</dbReference>
<dbReference type="SUPFAM" id="SSF46689">
    <property type="entry name" value="Homeodomain-like"/>
    <property type="match status" value="1"/>
</dbReference>
<reference evidence="1 2" key="1">
    <citation type="submission" date="2017-05" db="EMBL/GenBank/DDBJ databases">
        <title>Vagococcus spp. assemblies.</title>
        <authorList>
            <person name="Gulvik C.A."/>
        </authorList>
    </citation>
    <scope>NUCLEOTIDE SEQUENCE [LARGE SCALE GENOMIC DNA]</scope>
    <source>
        <strain evidence="1 2">NCFB 2497</strain>
    </source>
</reference>
<dbReference type="InterPro" id="IPR009057">
    <property type="entry name" value="Homeodomain-like_sf"/>
</dbReference>
<organism evidence="1 2">
    <name type="scientific">Vagococcus fluvialis</name>
    <dbReference type="NCBI Taxonomy" id="2738"/>
    <lineage>
        <taxon>Bacteria</taxon>
        <taxon>Bacillati</taxon>
        <taxon>Bacillota</taxon>
        <taxon>Bacilli</taxon>
        <taxon>Lactobacillales</taxon>
        <taxon>Enterococcaceae</taxon>
        <taxon>Vagococcus</taxon>
    </lineage>
</organism>
<protein>
    <submittedName>
        <fullName evidence="1">Uncharacterized protein</fullName>
    </submittedName>
</protein>
<accession>A0A369B3C2</accession>
<evidence type="ECO:0000313" key="2">
    <source>
        <dbReference type="Proteomes" id="UP000288197"/>
    </source>
</evidence>
<evidence type="ECO:0000313" key="1">
    <source>
        <dbReference type="EMBL" id="RSU05740.1"/>
    </source>
</evidence>
<gene>
    <name evidence="1" type="ORF">CBF32_01715</name>
</gene>
<keyword evidence="2" id="KW-1185">Reference proteome</keyword>
<dbReference type="GeneID" id="63145369"/>
<dbReference type="RefSeq" id="WP_170126899.1">
    <property type="nucleotide sequence ID" value="NZ_NGJX01000001.1"/>
</dbReference>
<dbReference type="Gene3D" id="1.10.357.10">
    <property type="entry name" value="Tetracycline Repressor, domain 2"/>
    <property type="match status" value="1"/>
</dbReference>
<dbReference type="AlphaFoldDB" id="A0A369B3C2"/>
<comment type="caution">
    <text evidence="1">The sequence shown here is derived from an EMBL/GenBank/DDBJ whole genome shotgun (WGS) entry which is preliminary data.</text>
</comment>
<name>A0A369B3C2_9ENTE</name>